<name>A0A080N4B4_9BIFI</name>
<dbReference type="RefSeq" id="WP_044086713.1">
    <property type="nucleotide sequence ID" value="NZ_ATLK01000001.1"/>
</dbReference>
<dbReference type="AlphaFoldDB" id="A0A080N4B4"/>
<dbReference type="eggNOG" id="ENOG5031Y4U">
    <property type="taxonomic scope" value="Bacteria"/>
</dbReference>
<organism evidence="1 2">
    <name type="scientific">Bifidobacterium bombi DSM 19703</name>
    <dbReference type="NCBI Taxonomy" id="1341695"/>
    <lineage>
        <taxon>Bacteria</taxon>
        <taxon>Bacillati</taxon>
        <taxon>Actinomycetota</taxon>
        <taxon>Actinomycetes</taxon>
        <taxon>Bifidobacteriales</taxon>
        <taxon>Bifidobacteriaceae</taxon>
        <taxon>Bifidobacterium</taxon>
    </lineage>
</organism>
<sequence>MEHDEGLCAASGLGNDGSCGGPPSIDMQWLEKFSATYHQCALSEGVQQARKTMFAPALVQWHKGLLDSSRCLSRNDMAVLGSAMSITLAVRDALILSVVARDGECGESSIIEYAVHPHDPNNVRHLYQVLDAAFNDRNVEPEMARCHRAVRMLKGMLRSLPRQYTTQPSAVLAYALWWMNDGSALSYARMALENDHECTLARIVGVALERDLHPAWSS</sequence>
<keyword evidence="2" id="KW-1185">Reference proteome</keyword>
<dbReference type="EMBL" id="ATLK01000001">
    <property type="protein sequence ID" value="KFF31205.1"/>
    <property type="molecule type" value="Genomic_DNA"/>
</dbReference>
<reference evidence="1 2" key="1">
    <citation type="journal article" date="2014" name="Appl. Environ. Microbiol.">
        <title>Genomic encyclopedia of type strains of the genus Bifidobacterium.</title>
        <authorList>
            <person name="Milani C."/>
            <person name="Lugli G.A."/>
            <person name="Duranti S."/>
            <person name="Turroni F."/>
            <person name="Bottacini F."/>
            <person name="Mangifesta M."/>
            <person name="Sanchez B."/>
            <person name="Viappiani A."/>
            <person name="Mancabelli L."/>
            <person name="Taminiau B."/>
            <person name="Delcenserie V."/>
            <person name="Barrangou R."/>
            <person name="Margolles A."/>
            <person name="van Sinderen D."/>
            <person name="Ventura M."/>
        </authorList>
    </citation>
    <scope>NUCLEOTIDE SEQUENCE [LARGE SCALE GENOMIC DNA]</scope>
    <source>
        <strain evidence="1 2">DSM 19703</strain>
    </source>
</reference>
<dbReference type="STRING" id="1341695.BBOMB_0542"/>
<comment type="caution">
    <text evidence="1">The sequence shown here is derived from an EMBL/GenBank/DDBJ whole genome shotgun (WGS) entry which is preliminary data.</text>
</comment>
<accession>A0A080N4B4</accession>
<dbReference type="OrthoDB" id="3243184at2"/>
<evidence type="ECO:0008006" key="3">
    <source>
        <dbReference type="Google" id="ProtNLM"/>
    </source>
</evidence>
<evidence type="ECO:0000313" key="2">
    <source>
        <dbReference type="Proteomes" id="UP000028730"/>
    </source>
</evidence>
<dbReference type="Proteomes" id="UP000028730">
    <property type="component" value="Unassembled WGS sequence"/>
</dbReference>
<gene>
    <name evidence="1" type="ORF">BBOMB_0542</name>
</gene>
<evidence type="ECO:0000313" key="1">
    <source>
        <dbReference type="EMBL" id="KFF31205.1"/>
    </source>
</evidence>
<protein>
    <recommendedName>
        <fullName evidence="3">DUF4192 family protein</fullName>
    </recommendedName>
</protein>
<proteinExistence type="predicted"/>